<dbReference type="Proteomes" id="UP000321295">
    <property type="component" value="Unassembled WGS sequence"/>
</dbReference>
<dbReference type="Pfam" id="PF02086">
    <property type="entry name" value="MethyltransfD12"/>
    <property type="match status" value="1"/>
</dbReference>
<dbReference type="GO" id="GO:0006298">
    <property type="term" value="P:mismatch repair"/>
    <property type="evidence" value="ECO:0007669"/>
    <property type="project" value="TreeGrafter"/>
</dbReference>
<dbReference type="PANTHER" id="PTHR30481">
    <property type="entry name" value="DNA ADENINE METHYLASE"/>
    <property type="match status" value="1"/>
</dbReference>
<comment type="catalytic activity">
    <reaction evidence="6">
        <text>a 2'-deoxyadenosine in DNA + S-adenosyl-L-methionine = an N(6)-methyl-2'-deoxyadenosine in DNA + S-adenosyl-L-homocysteine + H(+)</text>
        <dbReference type="Rhea" id="RHEA:15197"/>
        <dbReference type="Rhea" id="RHEA-COMP:12418"/>
        <dbReference type="Rhea" id="RHEA-COMP:12419"/>
        <dbReference type="ChEBI" id="CHEBI:15378"/>
        <dbReference type="ChEBI" id="CHEBI:57856"/>
        <dbReference type="ChEBI" id="CHEBI:59789"/>
        <dbReference type="ChEBI" id="CHEBI:90615"/>
        <dbReference type="ChEBI" id="CHEBI:90616"/>
        <dbReference type="EC" id="2.1.1.72"/>
    </reaction>
</comment>
<keyword evidence="4" id="KW-0808">Transferase</keyword>
<comment type="caution">
    <text evidence="7">The sequence shown here is derived from an EMBL/GenBank/DDBJ whole genome shotgun (WGS) entry which is preliminary data.</text>
</comment>
<dbReference type="GO" id="GO:0009307">
    <property type="term" value="P:DNA restriction-modification system"/>
    <property type="evidence" value="ECO:0007669"/>
    <property type="project" value="InterPro"/>
</dbReference>
<feature type="non-terminal residue" evidence="7">
    <location>
        <position position="1"/>
    </location>
</feature>
<dbReference type="InterPro" id="IPR023095">
    <property type="entry name" value="Ade_MeTrfase_dom_2"/>
</dbReference>
<evidence type="ECO:0000256" key="1">
    <source>
        <dbReference type="ARBA" id="ARBA00006594"/>
    </source>
</evidence>
<evidence type="ECO:0000256" key="6">
    <source>
        <dbReference type="ARBA" id="ARBA00047942"/>
    </source>
</evidence>
<dbReference type="RefSeq" id="WP_187356595.1">
    <property type="nucleotide sequence ID" value="NZ_VRXD01000455.1"/>
</dbReference>
<evidence type="ECO:0000313" key="7">
    <source>
        <dbReference type="EMBL" id="TXQ17828.1"/>
    </source>
</evidence>
<dbReference type="Gene3D" id="3.40.50.150">
    <property type="entry name" value="Vaccinia Virus protein VP39"/>
    <property type="match status" value="1"/>
</dbReference>
<accession>A0AB74M794</accession>
<feature type="non-terminal residue" evidence="7">
    <location>
        <position position="84"/>
    </location>
</feature>
<evidence type="ECO:0000256" key="4">
    <source>
        <dbReference type="ARBA" id="ARBA00022679"/>
    </source>
</evidence>
<proteinExistence type="inferred from homology"/>
<sequence>LRLAAMFLYLNRHSFNGLFRVNGKGDFNVPFGCYRKPYFPEREIRAFADKANSTRTLLIHADFKDTLNSASHLFGMGNTLCVYC</sequence>
<organism evidence="7 8">
    <name type="scientific">Escherichia coli</name>
    <dbReference type="NCBI Taxonomy" id="562"/>
    <lineage>
        <taxon>Bacteria</taxon>
        <taxon>Pseudomonadati</taxon>
        <taxon>Pseudomonadota</taxon>
        <taxon>Gammaproteobacteria</taxon>
        <taxon>Enterobacterales</taxon>
        <taxon>Enterobacteriaceae</taxon>
        <taxon>Escherichia</taxon>
    </lineage>
</organism>
<evidence type="ECO:0000256" key="3">
    <source>
        <dbReference type="ARBA" id="ARBA00022603"/>
    </source>
</evidence>
<dbReference type="Gene3D" id="1.10.1020.10">
    <property type="entry name" value="Adenine-specific Methyltransferase, Domain 2"/>
    <property type="match status" value="1"/>
</dbReference>
<dbReference type="EMBL" id="VRXD01000455">
    <property type="protein sequence ID" value="TXQ17828.1"/>
    <property type="molecule type" value="Genomic_DNA"/>
</dbReference>
<dbReference type="EC" id="2.1.1.72" evidence="2"/>
<gene>
    <name evidence="7" type="ORF">FV293_29580</name>
</gene>
<evidence type="ECO:0000256" key="5">
    <source>
        <dbReference type="ARBA" id="ARBA00022691"/>
    </source>
</evidence>
<dbReference type="SUPFAM" id="SSF53335">
    <property type="entry name" value="S-adenosyl-L-methionine-dependent methyltransferases"/>
    <property type="match status" value="1"/>
</dbReference>
<dbReference type="GO" id="GO:1904047">
    <property type="term" value="F:S-adenosyl-L-methionine binding"/>
    <property type="evidence" value="ECO:0007669"/>
    <property type="project" value="TreeGrafter"/>
</dbReference>
<dbReference type="GO" id="GO:0009007">
    <property type="term" value="F:site-specific DNA-methyltransferase (adenine-specific) activity"/>
    <property type="evidence" value="ECO:0007669"/>
    <property type="project" value="UniProtKB-EC"/>
</dbReference>
<comment type="similarity">
    <text evidence="1">Belongs to the N(4)/N(6)-methyltransferase family.</text>
</comment>
<dbReference type="PANTHER" id="PTHR30481:SF3">
    <property type="entry name" value="DNA ADENINE METHYLASE"/>
    <property type="match status" value="1"/>
</dbReference>
<protein>
    <recommendedName>
        <fullName evidence="2">site-specific DNA-methyltransferase (adenine-specific)</fullName>
        <ecNumber evidence="2">2.1.1.72</ecNumber>
    </recommendedName>
</protein>
<dbReference type="InterPro" id="IPR012327">
    <property type="entry name" value="MeTrfase_D12"/>
</dbReference>
<dbReference type="AlphaFoldDB" id="A0AB74M794"/>
<name>A0AB74M794_ECOLX</name>
<dbReference type="GO" id="GO:0043565">
    <property type="term" value="F:sequence-specific DNA binding"/>
    <property type="evidence" value="ECO:0007669"/>
    <property type="project" value="TreeGrafter"/>
</dbReference>
<evidence type="ECO:0000313" key="8">
    <source>
        <dbReference type="Proteomes" id="UP000321295"/>
    </source>
</evidence>
<evidence type="ECO:0000256" key="2">
    <source>
        <dbReference type="ARBA" id="ARBA00011900"/>
    </source>
</evidence>
<dbReference type="GO" id="GO:0032259">
    <property type="term" value="P:methylation"/>
    <property type="evidence" value="ECO:0007669"/>
    <property type="project" value="UniProtKB-KW"/>
</dbReference>
<keyword evidence="3 7" id="KW-0489">Methyltransferase</keyword>
<keyword evidence="5" id="KW-0949">S-adenosyl-L-methionine</keyword>
<reference evidence="7 8" key="1">
    <citation type="submission" date="2019-08" db="EMBL/GenBank/DDBJ databases">
        <title>Whole genome analysis of cultivated E. coli strains isolated from CD patients and healthy donors.</title>
        <authorList>
            <person name="Siniagina M.N."/>
            <person name="Markelova M.I."/>
            <person name="Laikov A.V."/>
            <person name="Boulygina E.A."/>
            <person name="Khusnutdinova D.R."/>
            <person name="Kharchenko A."/>
            <person name="Grigoryeva T.V."/>
        </authorList>
    </citation>
    <scope>NUCLEOTIDE SEQUENCE [LARGE SCALE GENOMIC DNA]</scope>
    <source>
        <strain evidence="7 8">1_45_11</strain>
    </source>
</reference>
<dbReference type="InterPro" id="IPR029063">
    <property type="entry name" value="SAM-dependent_MTases_sf"/>
</dbReference>